<dbReference type="EMBL" id="NRSJ01000004">
    <property type="protein sequence ID" value="MBK1703717.1"/>
    <property type="molecule type" value="Genomic_DNA"/>
</dbReference>
<keyword evidence="2" id="KW-0813">Transport</keyword>
<evidence type="ECO:0000256" key="1">
    <source>
        <dbReference type="ARBA" id="ARBA00010148"/>
    </source>
</evidence>
<comment type="similarity">
    <text evidence="1">Belongs to the V-ATPase F subunit family.</text>
</comment>
<dbReference type="Pfam" id="PF01990">
    <property type="entry name" value="ATP-synt_F"/>
    <property type="match status" value="1"/>
</dbReference>
<dbReference type="AlphaFoldDB" id="A0AAJ0X9G8"/>
<dbReference type="Gene3D" id="3.40.50.10580">
    <property type="entry name" value="ATPase, V1 complex, subunit F"/>
    <property type="match status" value="1"/>
</dbReference>
<reference evidence="4" key="2">
    <citation type="journal article" date="2020" name="Microorganisms">
        <title>Osmotic Adaptation and Compatible Solute Biosynthesis of Phototrophic Bacteria as Revealed from Genome Analyses.</title>
        <authorList>
            <person name="Imhoff J.F."/>
            <person name="Rahn T."/>
            <person name="Kunzel S."/>
            <person name="Keller A."/>
            <person name="Neulinger S.C."/>
        </authorList>
    </citation>
    <scope>NUCLEOTIDE SEQUENCE</scope>
    <source>
        <strain evidence="4">DSM 11080</strain>
    </source>
</reference>
<keyword evidence="5" id="KW-1185">Reference proteome</keyword>
<keyword evidence="3" id="KW-0406">Ion transport</keyword>
<organism evidence="4 5">
    <name type="scientific">Halochromatium glycolicum</name>
    <dbReference type="NCBI Taxonomy" id="85075"/>
    <lineage>
        <taxon>Bacteria</taxon>
        <taxon>Pseudomonadati</taxon>
        <taxon>Pseudomonadota</taxon>
        <taxon>Gammaproteobacteria</taxon>
        <taxon>Chromatiales</taxon>
        <taxon>Chromatiaceae</taxon>
        <taxon>Halochromatium</taxon>
    </lineage>
</organism>
<evidence type="ECO:0000313" key="5">
    <source>
        <dbReference type="Proteomes" id="UP001296776"/>
    </source>
</evidence>
<sequence>MLFLGDESLAEGFSVIGFETYPNPPASEVDRVFRELRAARDKAFVIVDDAVMSMDVDHLKRVRREGGRIVVIAVPPLSAPPVLSSEVAERLASMFGSANLMQPTATKDST</sequence>
<dbReference type="SUPFAM" id="SSF159468">
    <property type="entry name" value="AtpF-like"/>
    <property type="match status" value="1"/>
</dbReference>
<protein>
    <submittedName>
        <fullName evidence="4">ATPase</fullName>
    </submittedName>
</protein>
<evidence type="ECO:0000256" key="2">
    <source>
        <dbReference type="ARBA" id="ARBA00022448"/>
    </source>
</evidence>
<evidence type="ECO:0000313" key="4">
    <source>
        <dbReference type="EMBL" id="MBK1703717.1"/>
    </source>
</evidence>
<dbReference type="GO" id="GO:0046961">
    <property type="term" value="F:proton-transporting ATPase activity, rotational mechanism"/>
    <property type="evidence" value="ECO:0007669"/>
    <property type="project" value="InterPro"/>
</dbReference>
<dbReference type="Proteomes" id="UP001296776">
    <property type="component" value="Unassembled WGS sequence"/>
</dbReference>
<gene>
    <name evidence="4" type="ORF">CKO40_03920</name>
</gene>
<name>A0AAJ0X9G8_9GAMM</name>
<dbReference type="InterPro" id="IPR008218">
    <property type="entry name" value="ATPase_V1-cplx_f_g_su"/>
</dbReference>
<comment type="caution">
    <text evidence="4">The sequence shown here is derived from an EMBL/GenBank/DDBJ whole genome shotgun (WGS) entry which is preliminary data.</text>
</comment>
<accession>A0AAJ0X9G8</accession>
<dbReference type="InterPro" id="IPR036906">
    <property type="entry name" value="ATPase_V1_fsu_sf"/>
</dbReference>
<evidence type="ECO:0000256" key="3">
    <source>
        <dbReference type="ARBA" id="ARBA00023065"/>
    </source>
</evidence>
<reference evidence="4" key="1">
    <citation type="submission" date="2017-08" db="EMBL/GenBank/DDBJ databases">
        <authorList>
            <person name="Imhoff J.F."/>
            <person name="Rahn T."/>
            <person name="Kuenzel S."/>
            <person name="Neulinger S.C."/>
        </authorList>
    </citation>
    <scope>NUCLEOTIDE SEQUENCE</scope>
    <source>
        <strain evidence="4">DSM 11080</strain>
    </source>
</reference>
<proteinExistence type="inferred from homology"/>